<dbReference type="eggNOG" id="COG2050">
    <property type="taxonomic scope" value="Bacteria"/>
</dbReference>
<dbReference type="PATRIC" id="fig|1219045.3.peg.210"/>
<gene>
    <name evidence="2" type="ORF">BV98_000209</name>
</gene>
<dbReference type="SUPFAM" id="SSF54637">
    <property type="entry name" value="Thioesterase/thiol ester dehydrase-isomerase"/>
    <property type="match status" value="1"/>
</dbReference>
<feature type="domain" description="Thioesterase" evidence="1">
    <location>
        <begin position="39"/>
        <end position="111"/>
    </location>
</feature>
<dbReference type="InterPro" id="IPR006683">
    <property type="entry name" value="Thioestr_dom"/>
</dbReference>
<dbReference type="Gene3D" id="3.10.129.10">
    <property type="entry name" value="Hotdog Thioesterase"/>
    <property type="match status" value="1"/>
</dbReference>
<dbReference type="STRING" id="76947.GCA_002080435_00811"/>
<dbReference type="InterPro" id="IPR029069">
    <property type="entry name" value="HotDog_dom_sf"/>
</dbReference>
<evidence type="ECO:0000313" key="2">
    <source>
        <dbReference type="EMBL" id="KFG91958.1"/>
    </source>
</evidence>
<reference evidence="2" key="1">
    <citation type="submission" date="2014-08" db="EMBL/GenBank/DDBJ databases">
        <title>Draft genome sequences of Sphingobium herbicidovorans.</title>
        <authorList>
            <person name="Gan H.M."/>
            <person name="Gan H.Y."/>
            <person name="Savka M.A."/>
        </authorList>
    </citation>
    <scope>NUCLEOTIDE SEQUENCE [LARGE SCALE GENOMIC DNA]</scope>
    <source>
        <strain evidence="2">NBRC 16415</strain>
    </source>
</reference>
<accession>A0A086PEZ0</accession>
<dbReference type="Proteomes" id="UP000024284">
    <property type="component" value="Unassembled WGS sequence"/>
</dbReference>
<name>A0A086PEZ0_SPHHM</name>
<dbReference type="Pfam" id="PF03061">
    <property type="entry name" value="4HBT"/>
    <property type="match status" value="1"/>
</dbReference>
<organism evidence="2 3">
    <name type="scientific">Sphingobium herbicidovorans (strain ATCC 700291 / DSM 11019 / CCUG 56400 / KCTC 2939 / LMG 18315 / NBRC 16415 / MH)</name>
    <name type="common">Sphingomonas herbicidovorans</name>
    <dbReference type="NCBI Taxonomy" id="1219045"/>
    <lineage>
        <taxon>Bacteria</taxon>
        <taxon>Pseudomonadati</taxon>
        <taxon>Pseudomonadota</taxon>
        <taxon>Alphaproteobacteria</taxon>
        <taxon>Sphingomonadales</taxon>
        <taxon>Sphingomonadaceae</taxon>
        <taxon>Sphingobium</taxon>
    </lineage>
</organism>
<evidence type="ECO:0000259" key="1">
    <source>
        <dbReference type="Pfam" id="PF03061"/>
    </source>
</evidence>
<comment type="caution">
    <text evidence="2">The sequence shown here is derived from an EMBL/GenBank/DDBJ whole genome shotgun (WGS) entry which is preliminary data.</text>
</comment>
<protein>
    <submittedName>
        <fullName evidence="2">Thioesterase superfamily protein</fullName>
    </submittedName>
</protein>
<proteinExistence type="predicted"/>
<dbReference type="RefSeq" id="WP_037461749.1">
    <property type="nucleotide sequence ID" value="NZ_BCZD01000001.1"/>
</dbReference>
<dbReference type="AlphaFoldDB" id="A0A086PEZ0"/>
<dbReference type="EMBL" id="JFZA02000001">
    <property type="protein sequence ID" value="KFG91958.1"/>
    <property type="molecule type" value="Genomic_DNA"/>
</dbReference>
<sequence>MIVRTPYAQMLGIRSITTDNGGTMLMMPAAPELEGRSDFLYGGAIASLLELACLEAVAQDRGEPWPKPINMAFDFLRGGLMIDSYAQARLVRVGRRVVNADAVCWQTDREKPIAMGRMHLLLD</sequence>
<dbReference type="OrthoDB" id="9813158at2"/>
<keyword evidence="3" id="KW-1185">Reference proteome</keyword>
<evidence type="ECO:0000313" key="3">
    <source>
        <dbReference type="Proteomes" id="UP000024284"/>
    </source>
</evidence>
<dbReference type="GO" id="GO:0016790">
    <property type="term" value="F:thiolester hydrolase activity"/>
    <property type="evidence" value="ECO:0007669"/>
    <property type="project" value="UniProtKB-ARBA"/>
</dbReference>